<keyword evidence="3" id="KW-1185">Reference proteome</keyword>
<keyword evidence="1" id="KW-0812">Transmembrane</keyword>
<evidence type="ECO:0000256" key="1">
    <source>
        <dbReference type="SAM" id="Phobius"/>
    </source>
</evidence>
<proteinExistence type="predicted"/>
<sequence length="78" mass="7976">MDCSEIQERKPRQFSAVDAAVDWLERNQRGILVGSVVVIAGVAFVVVSAGAGLIILAPAALLASGDSNVAPVVMGAMP</sequence>
<feature type="transmembrane region" description="Helical" evidence="1">
    <location>
        <begin position="31"/>
        <end position="57"/>
    </location>
</feature>
<evidence type="ECO:0000313" key="3">
    <source>
        <dbReference type="Proteomes" id="UP000268094"/>
    </source>
</evidence>
<organism evidence="2 3">
    <name type="scientific">Corallococcus terminator</name>
    <dbReference type="NCBI Taxonomy" id="2316733"/>
    <lineage>
        <taxon>Bacteria</taxon>
        <taxon>Pseudomonadati</taxon>
        <taxon>Myxococcota</taxon>
        <taxon>Myxococcia</taxon>
        <taxon>Myxococcales</taxon>
        <taxon>Cystobacterineae</taxon>
        <taxon>Myxococcaceae</taxon>
        <taxon>Corallococcus</taxon>
    </lineage>
</organism>
<keyword evidence="1" id="KW-0472">Membrane</keyword>
<name>A0A3A8IIM7_9BACT</name>
<reference evidence="3" key="1">
    <citation type="submission" date="2018-09" db="EMBL/GenBank/DDBJ databases">
        <authorList>
            <person name="Livingstone P.G."/>
            <person name="Whitworth D.E."/>
        </authorList>
    </citation>
    <scope>NUCLEOTIDE SEQUENCE [LARGE SCALE GENOMIC DNA]</scope>
    <source>
        <strain evidence="3">CA054A</strain>
    </source>
</reference>
<evidence type="ECO:0000313" key="2">
    <source>
        <dbReference type="EMBL" id="RKG83339.1"/>
    </source>
</evidence>
<dbReference type="AlphaFoldDB" id="A0A3A8IIM7"/>
<protein>
    <submittedName>
        <fullName evidence="2">Uncharacterized protein</fullName>
    </submittedName>
</protein>
<dbReference type="Proteomes" id="UP000268094">
    <property type="component" value="Unassembled WGS sequence"/>
</dbReference>
<gene>
    <name evidence="2" type="ORF">D7V88_24165</name>
</gene>
<keyword evidence="1" id="KW-1133">Transmembrane helix</keyword>
<accession>A0A3A8IIM7</accession>
<comment type="caution">
    <text evidence="2">The sequence shown here is derived from an EMBL/GenBank/DDBJ whole genome shotgun (WGS) entry which is preliminary data.</text>
</comment>
<dbReference type="EMBL" id="RAVZ01000181">
    <property type="protein sequence ID" value="RKG83339.1"/>
    <property type="molecule type" value="Genomic_DNA"/>
</dbReference>